<dbReference type="Proteomes" id="UP000814128">
    <property type="component" value="Unassembled WGS sequence"/>
</dbReference>
<organism evidence="1 2">
    <name type="scientific">Vararia minispora EC-137</name>
    <dbReference type="NCBI Taxonomy" id="1314806"/>
    <lineage>
        <taxon>Eukaryota</taxon>
        <taxon>Fungi</taxon>
        <taxon>Dikarya</taxon>
        <taxon>Basidiomycota</taxon>
        <taxon>Agaricomycotina</taxon>
        <taxon>Agaricomycetes</taxon>
        <taxon>Russulales</taxon>
        <taxon>Lachnocladiaceae</taxon>
        <taxon>Vararia</taxon>
    </lineage>
</organism>
<evidence type="ECO:0000313" key="2">
    <source>
        <dbReference type="Proteomes" id="UP000814128"/>
    </source>
</evidence>
<dbReference type="EMBL" id="MU273582">
    <property type="protein sequence ID" value="KAI0031369.1"/>
    <property type="molecule type" value="Genomic_DNA"/>
</dbReference>
<gene>
    <name evidence="1" type="ORF">K488DRAFT_52221</name>
</gene>
<protein>
    <submittedName>
        <fullName evidence="1">Uncharacterized protein</fullName>
    </submittedName>
</protein>
<name>A0ACB8QHR2_9AGAM</name>
<reference evidence="1" key="2">
    <citation type="journal article" date="2022" name="New Phytol.">
        <title>Evolutionary transition to the ectomycorrhizal habit in the genomes of a hyperdiverse lineage of mushroom-forming fungi.</title>
        <authorList>
            <person name="Looney B."/>
            <person name="Miyauchi S."/>
            <person name="Morin E."/>
            <person name="Drula E."/>
            <person name="Courty P.E."/>
            <person name="Kohler A."/>
            <person name="Kuo A."/>
            <person name="LaButti K."/>
            <person name="Pangilinan J."/>
            <person name="Lipzen A."/>
            <person name="Riley R."/>
            <person name="Andreopoulos W."/>
            <person name="He G."/>
            <person name="Johnson J."/>
            <person name="Nolan M."/>
            <person name="Tritt A."/>
            <person name="Barry K.W."/>
            <person name="Grigoriev I.V."/>
            <person name="Nagy L.G."/>
            <person name="Hibbett D."/>
            <person name="Henrissat B."/>
            <person name="Matheny P.B."/>
            <person name="Labbe J."/>
            <person name="Martin F.M."/>
        </authorList>
    </citation>
    <scope>NUCLEOTIDE SEQUENCE</scope>
    <source>
        <strain evidence="1">EC-137</strain>
    </source>
</reference>
<reference evidence="1" key="1">
    <citation type="submission" date="2021-02" db="EMBL/GenBank/DDBJ databases">
        <authorList>
            <consortium name="DOE Joint Genome Institute"/>
            <person name="Ahrendt S."/>
            <person name="Looney B.P."/>
            <person name="Miyauchi S."/>
            <person name="Morin E."/>
            <person name="Drula E."/>
            <person name="Courty P.E."/>
            <person name="Chicoki N."/>
            <person name="Fauchery L."/>
            <person name="Kohler A."/>
            <person name="Kuo A."/>
            <person name="Labutti K."/>
            <person name="Pangilinan J."/>
            <person name="Lipzen A."/>
            <person name="Riley R."/>
            <person name="Andreopoulos W."/>
            <person name="He G."/>
            <person name="Johnson J."/>
            <person name="Barry K.W."/>
            <person name="Grigoriev I.V."/>
            <person name="Nagy L."/>
            <person name="Hibbett D."/>
            <person name="Henrissat B."/>
            <person name="Matheny P.B."/>
            <person name="Labbe J."/>
            <person name="Martin F."/>
        </authorList>
    </citation>
    <scope>NUCLEOTIDE SEQUENCE</scope>
    <source>
        <strain evidence="1">EC-137</strain>
    </source>
</reference>
<comment type="caution">
    <text evidence="1">The sequence shown here is derived from an EMBL/GenBank/DDBJ whole genome shotgun (WGS) entry which is preliminary data.</text>
</comment>
<evidence type="ECO:0000313" key="1">
    <source>
        <dbReference type="EMBL" id="KAI0031369.1"/>
    </source>
</evidence>
<proteinExistence type="predicted"/>
<sequence length="291" mass="31621">MTSITRNFPWFVRDLGISIVGKKCYVSLVEDLDIFDVECVKYAASKGIGLGIVVGGSIMKVPQLLLILRSNSARGLSLPAYILETLAYAITTVYSWRNAYAFSTYGENFFLTLQNVVITFLIVAYAVQRPKQALSAPPPSPANALALLALLQLLQLSTLPLSLFSKLPQIAQNQRARSTGQLSAFAVGAQIAGCAARLFTNAAEVGDAIQAAGFLLALILNLVLGVQMAAFWGRDAEPARSALQEKADFPLRDEREQDFDIVVPPQSPATHQTSHNAQPTMPGRRWARKVD</sequence>
<accession>A0ACB8QHR2</accession>
<keyword evidence="2" id="KW-1185">Reference proteome</keyword>